<gene>
    <name evidence="1" type="primary">162</name>
    <name evidence="1" type="ORF">HGTV1_162</name>
</gene>
<evidence type="ECO:0000313" key="2">
    <source>
        <dbReference type="Proteomes" id="UP000202786"/>
    </source>
</evidence>
<organism evidence="1 2">
    <name type="scientific">Halogranum tailed virus 1</name>
    <dbReference type="NCBI Taxonomy" id="1273749"/>
    <lineage>
        <taxon>Viruses</taxon>
        <taxon>Duplodnaviria</taxon>
        <taxon>Heunggongvirae</taxon>
        <taxon>Uroviricota</taxon>
        <taxon>Caudoviricetes</taxon>
        <taxon>Thumleimavirales</taxon>
        <taxon>Halomagnusviridae</taxon>
        <taxon>Hagravirus</taxon>
        <taxon>Hagravirus capitaneum</taxon>
        <taxon>Hagravirus HGTV1</taxon>
    </lineage>
</organism>
<dbReference type="RefSeq" id="YP_008059337.1">
    <property type="nucleotide sequence ID" value="NC_021328.1"/>
</dbReference>
<dbReference type="Proteomes" id="UP000202786">
    <property type="component" value="Segment"/>
</dbReference>
<keyword evidence="2" id="KW-1185">Reference proteome</keyword>
<accession>R4T6Y2</accession>
<sequence>MERKELFEIRVREFTAIWNLLRRQGNYLNREAQAYVEGFTFPCSLFYQNGIEGHMKGEGDYRAGLNAVANYEKKMESNIQYEYEDEARRGFYDAKQFLAQSIKLSCPEA</sequence>
<dbReference type="GeneID" id="16193912"/>
<dbReference type="EMBL" id="KC292026">
    <property type="protein sequence ID" value="AGM11459.1"/>
    <property type="molecule type" value="Genomic_DNA"/>
</dbReference>
<evidence type="ECO:0000313" key="1">
    <source>
        <dbReference type="EMBL" id="AGM11459.1"/>
    </source>
</evidence>
<reference evidence="1 2" key="1">
    <citation type="submission" date="2012-12" db="EMBL/GenBank/DDBJ databases">
        <authorList>
            <person name="Sencilo A."/>
            <person name="Jacobs-Sera D."/>
            <person name="Russell D.A."/>
            <person name="Ko C."/>
            <person name="Atanasova N."/>
            <person name="Osterlund E."/>
            <person name="Oksanen H.M."/>
            <person name="Bamford D.H."/>
            <person name="Hatfull G.F."/>
            <person name="Roine E."/>
            <person name="Hendrix R.W."/>
        </authorList>
    </citation>
    <scope>NUCLEOTIDE SEQUENCE [LARGE SCALE GENOMIC DNA]</scope>
</reference>
<name>R4T6Y2_9CAUD</name>
<protein>
    <submittedName>
        <fullName evidence="1">Uncharacterized protein</fullName>
    </submittedName>
</protein>
<proteinExistence type="predicted"/>
<dbReference type="KEGG" id="vg:16193912"/>